<sequence length="166" mass="18121">MNRTESRLQSSHRHSLFFFGSDSDTMSRPLAVLCLACMLVIPGACFTPLAPLRRLARERQREPVSSCVKPRIPAPPKTSSPASPLAALLRKTHQLDESVYLSTPAAPPCAPPLVGADPEQLRSYGGKELPSGPMRKAETANRLAPRGTSPRNTFIGFLTRLYDRGI</sequence>
<keyword evidence="1" id="KW-1133">Transmembrane helix</keyword>
<dbReference type="EMBL" id="HBHJ01028558">
    <property type="protein sequence ID" value="CAD9707923.1"/>
    <property type="molecule type" value="Transcribed_RNA"/>
</dbReference>
<name>A0A7S2SRU0_9STRA</name>
<feature type="transmembrane region" description="Helical" evidence="1">
    <location>
        <begin position="30"/>
        <end position="52"/>
    </location>
</feature>
<keyword evidence="1" id="KW-0472">Membrane</keyword>
<proteinExistence type="predicted"/>
<dbReference type="AlphaFoldDB" id="A0A7S2SRU0"/>
<reference evidence="2" key="1">
    <citation type="submission" date="2021-01" db="EMBL/GenBank/DDBJ databases">
        <authorList>
            <person name="Corre E."/>
            <person name="Pelletier E."/>
            <person name="Niang G."/>
            <person name="Scheremetjew M."/>
            <person name="Finn R."/>
            <person name="Kale V."/>
            <person name="Holt S."/>
            <person name="Cochrane G."/>
            <person name="Meng A."/>
            <person name="Brown T."/>
            <person name="Cohen L."/>
        </authorList>
    </citation>
    <scope>NUCLEOTIDE SEQUENCE</scope>
    <source>
        <strain evidence="2">CCMP1243</strain>
    </source>
</reference>
<evidence type="ECO:0000313" key="2">
    <source>
        <dbReference type="EMBL" id="CAD9707923.1"/>
    </source>
</evidence>
<protein>
    <recommendedName>
        <fullName evidence="3">Transmembrane protein</fullName>
    </recommendedName>
</protein>
<accession>A0A7S2SRU0</accession>
<gene>
    <name evidence="2" type="ORF">RMAR1173_LOCUS18914</name>
</gene>
<keyword evidence="1" id="KW-0812">Transmembrane</keyword>
<evidence type="ECO:0000256" key="1">
    <source>
        <dbReference type="SAM" id="Phobius"/>
    </source>
</evidence>
<organism evidence="2">
    <name type="scientific">Rhizochromulina marina</name>
    <dbReference type="NCBI Taxonomy" id="1034831"/>
    <lineage>
        <taxon>Eukaryota</taxon>
        <taxon>Sar</taxon>
        <taxon>Stramenopiles</taxon>
        <taxon>Ochrophyta</taxon>
        <taxon>Dictyochophyceae</taxon>
        <taxon>Rhizochromulinales</taxon>
        <taxon>Rhizochromulina</taxon>
    </lineage>
</organism>
<evidence type="ECO:0008006" key="3">
    <source>
        <dbReference type="Google" id="ProtNLM"/>
    </source>
</evidence>